<sequence>MKKIFLTALLSAFSFASFAQVTVTDPWVRATVPAQKATGAFMQLNSKTDARLVAVSSPLARAEIHEMAMQDNIMRMRQIPALDLPAGKTVTLKPGSYHVMFFDLKNPIREGDVVPLTLVFEDRNKKRETLELKVPARALNSTTQSPPGVPHQN</sequence>
<dbReference type="PANTHER" id="PTHR36302:SF1">
    <property type="entry name" value="COPPER CHAPERONE PCU(A)C"/>
    <property type="match status" value="1"/>
</dbReference>
<proteinExistence type="predicted"/>
<feature type="signal peptide" evidence="1">
    <location>
        <begin position="1"/>
        <end position="19"/>
    </location>
</feature>
<reference evidence="2 3" key="1">
    <citation type="journal article" date="2007" name="PLoS Genet.">
        <title>A tale of two oxidation states: bacterial colonization of arsenic-rich environments.</title>
        <authorList>
            <person name="Muller D."/>
            <person name="Medigue C."/>
            <person name="Koechler S."/>
            <person name="Barbe V."/>
            <person name="Barakat M."/>
            <person name="Talla E."/>
            <person name="Bonnefoy V."/>
            <person name="Krin E."/>
            <person name="Arsene-Ploetze F."/>
            <person name="Carapito C."/>
            <person name="Chandler M."/>
            <person name="Cournoyer B."/>
            <person name="Cruveiller S."/>
            <person name="Dossat C."/>
            <person name="Duval S."/>
            <person name="Heymann M."/>
            <person name="Leize E."/>
            <person name="Lieutaud A."/>
            <person name="Lievremont D."/>
            <person name="Makita Y."/>
            <person name="Mangenot S."/>
            <person name="Nitschke W."/>
            <person name="Ortet P."/>
            <person name="Perdrial N."/>
            <person name="Schoepp B."/>
            <person name="Siguier N."/>
            <person name="Simeonova D.D."/>
            <person name="Rouy Z."/>
            <person name="Segurens B."/>
            <person name="Turlin E."/>
            <person name="Vallenet D."/>
            <person name="Van Dorsselaer A."/>
            <person name="Weiss S."/>
            <person name="Weissenbach J."/>
            <person name="Lett M.C."/>
            <person name="Danchin A."/>
            <person name="Bertin P.N."/>
        </authorList>
    </citation>
    <scope>NUCLEOTIDE SEQUENCE [LARGE SCALE GENOMIC DNA]</scope>
    <source>
        <strain evidence="3">ULPAs1</strain>
    </source>
</reference>
<keyword evidence="3" id="KW-1185">Reference proteome</keyword>
<dbReference type="AlphaFoldDB" id="A4G1A8"/>
<dbReference type="HOGENOM" id="CLU_100939_1_1_4"/>
<accession>A4G1A8</accession>
<dbReference type="InterPro" id="IPR058248">
    <property type="entry name" value="Lxx211020-like"/>
</dbReference>
<gene>
    <name evidence="2" type="ordered locus">HEAR0059</name>
</gene>
<dbReference type="eggNOG" id="COG2847">
    <property type="taxonomic scope" value="Bacteria"/>
</dbReference>
<evidence type="ECO:0000256" key="1">
    <source>
        <dbReference type="SAM" id="SignalP"/>
    </source>
</evidence>
<dbReference type="OrthoDB" id="9796962at2"/>
<dbReference type="SUPFAM" id="SSF110087">
    <property type="entry name" value="DR1885-like metal-binding protein"/>
    <property type="match status" value="1"/>
</dbReference>
<organism evidence="2 3">
    <name type="scientific">Herminiimonas arsenicoxydans</name>
    <dbReference type="NCBI Taxonomy" id="204773"/>
    <lineage>
        <taxon>Bacteria</taxon>
        <taxon>Pseudomonadati</taxon>
        <taxon>Pseudomonadota</taxon>
        <taxon>Betaproteobacteria</taxon>
        <taxon>Burkholderiales</taxon>
        <taxon>Oxalobacteraceae</taxon>
        <taxon>Herminiimonas</taxon>
    </lineage>
</organism>
<evidence type="ECO:0008006" key="4">
    <source>
        <dbReference type="Google" id="ProtNLM"/>
    </source>
</evidence>
<dbReference type="KEGG" id="har:HEAR0059"/>
<feature type="chain" id="PRO_5002669022" description="Copper chaperone PCu(A)C" evidence="1">
    <location>
        <begin position="20"/>
        <end position="153"/>
    </location>
</feature>
<dbReference type="Pfam" id="PF04314">
    <property type="entry name" value="PCuAC"/>
    <property type="match status" value="1"/>
</dbReference>
<dbReference type="Gene3D" id="2.60.40.1890">
    <property type="entry name" value="PCu(A)C copper chaperone"/>
    <property type="match status" value="1"/>
</dbReference>
<dbReference type="PANTHER" id="PTHR36302">
    <property type="entry name" value="BLR7088 PROTEIN"/>
    <property type="match status" value="1"/>
</dbReference>
<protein>
    <recommendedName>
        <fullName evidence="4">Copper chaperone PCu(A)C</fullName>
    </recommendedName>
</protein>
<dbReference type="InterPro" id="IPR036182">
    <property type="entry name" value="PCuAC_sf"/>
</dbReference>
<dbReference type="Proteomes" id="UP000006697">
    <property type="component" value="Chromosome"/>
</dbReference>
<dbReference type="STRING" id="204773.HEAR0059"/>
<dbReference type="EMBL" id="CU207211">
    <property type="protein sequence ID" value="CAL60295.1"/>
    <property type="molecule type" value="Genomic_DNA"/>
</dbReference>
<evidence type="ECO:0000313" key="3">
    <source>
        <dbReference type="Proteomes" id="UP000006697"/>
    </source>
</evidence>
<evidence type="ECO:0000313" key="2">
    <source>
        <dbReference type="EMBL" id="CAL60295.1"/>
    </source>
</evidence>
<dbReference type="InterPro" id="IPR007410">
    <property type="entry name" value="LpqE-like"/>
</dbReference>
<keyword evidence="1" id="KW-0732">Signal</keyword>
<name>A4G1A8_HERAR</name>